<keyword evidence="1" id="KW-1133">Transmembrane helix</keyword>
<gene>
    <name evidence="2" type="ORF">A2160_01480</name>
</gene>
<reference evidence="2 3" key="1">
    <citation type="journal article" date="2016" name="Nat. Commun.">
        <title>Thousands of microbial genomes shed light on interconnected biogeochemical processes in an aquifer system.</title>
        <authorList>
            <person name="Anantharaman K."/>
            <person name="Brown C.T."/>
            <person name="Hug L.A."/>
            <person name="Sharon I."/>
            <person name="Castelle C.J."/>
            <person name="Probst A.J."/>
            <person name="Thomas B.C."/>
            <person name="Singh A."/>
            <person name="Wilkins M.J."/>
            <person name="Karaoz U."/>
            <person name="Brodie E.L."/>
            <person name="Williams K.H."/>
            <person name="Hubbard S.S."/>
            <person name="Banfield J.F."/>
        </authorList>
    </citation>
    <scope>NUCLEOTIDE SEQUENCE [LARGE SCALE GENOMIC DNA]</scope>
</reference>
<dbReference type="EMBL" id="MEZK01000003">
    <property type="protein sequence ID" value="OGD63886.1"/>
    <property type="molecule type" value="Genomic_DNA"/>
</dbReference>
<sequence>MKRKYFLYLTTSLIMFFLILICIVLFLKLLMKLSTPRYGIGIVTQVSYDCDIQFKRCYVVVKNVGDQPPNQTIVFGDAYGIDICNRWIAVPKDMKVGDTVEYYARPGVFYSEYTPKNILSVCSDYSKNIFPSTLFDTNAYYIRKK</sequence>
<dbReference type="STRING" id="1797457.A2160_01480"/>
<organism evidence="2 3">
    <name type="scientific">Candidatus Beckwithbacteria bacterium RBG_13_42_9</name>
    <dbReference type="NCBI Taxonomy" id="1797457"/>
    <lineage>
        <taxon>Bacteria</taxon>
        <taxon>Candidatus Beckwithiibacteriota</taxon>
    </lineage>
</organism>
<accession>A0A1F5E9D0</accession>
<dbReference type="AlphaFoldDB" id="A0A1F5E9D0"/>
<evidence type="ECO:0000256" key="1">
    <source>
        <dbReference type="SAM" id="Phobius"/>
    </source>
</evidence>
<feature type="transmembrane region" description="Helical" evidence="1">
    <location>
        <begin position="6"/>
        <end position="27"/>
    </location>
</feature>
<dbReference type="Proteomes" id="UP000177006">
    <property type="component" value="Unassembled WGS sequence"/>
</dbReference>
<evidence type="ECO:0000313" key="2">
    <source>
        <dbReference type="EMBL" id="OGD63886.1"/>
    </source>
</evidence>
<protein>
    <submittedName>
        <fullName evidence="2">Uncharacterized protein</fullName>
    </submittedName>
</protein>
<comment type="caution">
    <text evidence="2">The sequence shown here is derived from an EMBL/GenBank/DDBJ whole genome shotgun (WGS) entry which is preliminary data.</text>
</comment>
<proteinExistence type="predicted"/>
<keyword evidence="1" id="KW-0472">Membrane</keyword>
<name>A0A1F5E9D0_9BACT</name>
<keyword evidence="1" id="KW-0812">Transmembrane</keyword>
<evidence type="ECO:0000313" key="3">
    <source>
        <dbReference type="Proteomes" id="UP000177006"/>
    </source>
</evidence>